<dbReference type="KEGG" id="vg:29063895"/>
<dbReference type="RefSeq" id="YP_009281709.1">
    <property type="nucleotide sequence ID" value="NC_031031.1"/>
</dbReference>
<sequence length="128" mass="14920">MTIKDEKLREYAQLLHDNGFTVHVPRSIAHYFKYSRVVDGNEYYGTVQRCTLRLEGYSHAMPIKPSRDFGSSMYVPDVEDGWDNLTVEAAEKVAQKFNHNKDVGNQQNNAHVRFMDMYYRWNGDPALL</sequence>
<organism evidence="1 2">
    <name type="scientific">Gordonia phage Remus</name>
    <dbReference type="NCBI Taxonomy" id="1887652"/>
    <lineage>
        <taxon>Viruses</taxon>
        <taxon>Duplodnaviria</taxon>
        <taxon>Heunggongvirae</taxon>
        <taxon>Uroviricota</taxon>
        <taxon>Caudoviricetes</taxon>
        <taxon>Soupsvirus</taxon>
        <taxon>Soupsvirus strosahl</taxon>
    </lineage>
</organism>
<reference evidence="1 2" key="1">
    <citation type="submission" date="2016-07" db="EMBL/GenBank/DDBJ databases">
        <authorList>
            <person name="Franke B.K."/>
            <person name="Idrees S."/>
            <person name="Klinkhammer K.E."/>
            <person name="Kocina D.M."/>
            <person name="Lusk T.N."/>
            <person name="Notovny A.L."/>
            <person name="Oberding K.E."/>
            <person name="Quandt C.A."/>
            <person name="Schmitz M.Y."/>
            <person name="Schultz D.E."/>
            <person name="Thaoxaochay C."/>
            <person name="Thomas C.P."/>
            <person name="Toland T.N."/>
            <person name="Topel S.A."/>
            <person name="Warren E.R."/>
            <person name="Weber A.J."/>
            <person name="Welman R.J."/>
            <person name="Williams K.M."/>
            <person name="Bonilla J.A."/>
            <person name="Klyczek K."/>
            <person name="Garlena R.A."/>
            <person name="Russell D.A."/>
            <person name="Pope W.H."/>
            <person name="Jacobs-Sera D."/>
            <person name="Hendrix R.W."/>
            <person name="Hatfull G.F."/>
        </authorList>
    </citation>
    <scope>NUCLEOTIDE SEQUENCE [LARGE SCALE GENOMIC DNA]</scope>
</reference>
<evidence type="ECO:0000313" key="1">
    <source>
        <dbReference type="EMBL" id="AOE44701.1"/>
    </source>
</evidence>
<protein>
    <submittedName>
        <fullName evidence="1">Uncharacterized protein</fullName>
    </submittedName>
</protein>
<proteinExistence type="predicted"/>
<accession>A0A1B3B124</accession>
<dbReference type="Proteomes" id="UP000202619">
    <property type="component" value="Segment"/>
</dbReference>
<name>A0A1B3B124_9CAUD</name>
<dbReference type="EMBL" id="KX557283">
    <property type="protein sequence ID" value="AOE44701.1"/>
    <property type="molecule type" value="Genomic_DNA"/>
</dbReference>
<evidence type="ECO:0000313" key="2">
    <source>
        <dbReference type="Proteomes" id="UP000202619"/>
    </source>
</evidence>
<dbReference type="OrthoDB" id="23412at10239"/>
<dbReference type="GeneID" id="29063895"/>
<gene>
    <name evidence="1" type="primary">98</name>
    <name evidence="1" type="ORF">SEA_REMUS_98</name>
</gene>